<comment type="caution">
    <text evidence="2">The sequence shown here is derived from an EMBL/GenBank/DDBJ whole genome shotgun (WGS) entry which is preliminary data.</text>
</comment>
<evidence type="ECO:0000259" key="1">
    <source>
        <dbReference type="SMART" id="SM00776"/>
    </source>
</evidence>
<accession>A0ABP8H7U7</accession>
<evidence type="ECO:0000313" key="3">
    <source>
        <dbReference type="Proteomes" id="UP001500582"/>
    </source>
</evidence>
<sequence length="574" mass="63948">MPISGFSQVKPGDKEIIAGAEKVIKKYHSGADKANNVVKVVYFHGSDRQPLANWNERLDRTLTAVNNFYIEEFKRFGIKTDGVNFERSGKKYVITVIAGDQYSKAYDVNSGALIQSEIARKAAGKIDFANDHVLVLTGLTYQRDDGVYVFHSPYMGTGSSERGVCYASDNELLDPKLLTDTVTRMRFTERANMFKECGVAEFNSWYIGGIAHEMGHMFGLYHDFGNPAELTASTISLMGEYGSRHFGGYLWGDKTSRISAAGILQLLSHPVFTKSRREINTHTSLTLSDINLQNQDNGIQFKANISGSQSPYALTVLVHSVNANEYFNESSIYPIAATGPLNILLKKWPAGVYRATLMFMFPNGTLQVFNKLFDVSGSGAELLNVPGVSTVDIKEYYTRLSKSEKTPQIKLKLKILEDIIKAAPPVDATAFKGDSLYLSDAKWEVANVGWEKPARNYFTTEAEQTFFLENQGQLFEKGIFAHSPSTYTFRLNKKWNRFSAVVGLRDFAHQQGSAKFTVIGDGKVLYESPALRVGEHANVNIDIKNVKVIELKANGTEGHNFNSWASWFNPLLGR</sequence>
<dbReference type="EMBL" id="BAABFT010000015">
    <property type="protein sequence ID" value="GAA4335572.1"/>
    <property type="molecule type" value="Genomic_DNA"/>
</dbReference>
<feature type="domain" description="Glycosyl hydrolase family 98 putative carbohydrate-binding module" evidence="1">
    <location>
        <begin position="431"/>
        <end position="574"/>
    </location>
</feature>
<dbReference type="InterPro" id="IPR008979">
    <property type="entry name" value="Galactose-bd-like_sf"/>
</dbReference>
<gene>
    <name evidence="2" type="ORF">GCM10023149_43650</name>
</gene>
<proteinExistence type="predicted"/>
<dbReference type="Gene3D" id="3.40.390.10">
    <property type="entry name" value="Collagenase (Catalytic Domain)"/>
    <property type="match status" value="1"/>
</dbReference>
<dbReference type="InterPro" id="IPR038637">
    <property type="entry name" value="NPCBM_sf"/>
</dbReference>
<reference evidence="3" key="1">
    <citation type="journal article" date="2019" name="Int. J. Syst. Evol. Microbiol.">
        <title>The Global Catalogue of Microorganisms (GCM) 10K type strain sequencing project: providing services to taxonomists for standard genome sequencing and annotation.</title>
        <authorList>
            <consortium name="The Broad Institute Genomics Platform"/>
            <consortium name="The Broad Institute Genome Sequencing Center for Infectious Disease"/>
            <person name="Wu L."/>
            <person name="Ma J."/>
        </authorList>
    </citation>
    <scope>NUCLEOTIDE SEQUENCE [LARGE SCALE GENOMIC DNA]</scope>
    <source>
        <strain evidence="3">JCM 17705</strain>
    </source>
</reference>
<organism evidence="2 3">
    <name type="scientific">Mucilaginibacter gynuensis</name>
    <dbReference type="NCBI Taxonomy" id="1302236"/>
    <lineage>
        <taxon>Bacteria</taxon>
        <taxon>Pseudomonadati</taxon>
        <taxon>Bacteroidota</taxon>
        <taxon>Sphingobacteriia</taxon>
        <taxon>Sphingobacteriales</taxon>
        <taxon>Sphingobacteriaceae</taxon>
        <taxon>Mucilaginibacter</taxon>
    </lineage>
</organism>
<dbReference type="Proteomes" id="UP001500582">
    <property type="component" value="Unassembled WGS sequence"/>
</dbReference>
<dbReference type="Pfam" id="PF08305">
    <property type="entry name" value="NPCBM"/>
    <property type="match status" value="1"/>
</dbReference>
<keyword evidence="3" id="KW-1185">Reference proteome</keyword>
<name>A0ABP8H7U7_9SPHI</name>
<dbReference type="SUPFAM" id="SSF55486">
    <property type="entry name" value="Metalloproteases ('zincins'), catalytic domain"/>
    <property type="match status" value="1"/>
</dbReference>
<protein>
    <recommendedName>
        <fullName evidence="1">Glycosyl hydrolase family 98 putative carbohydrate-binding module domain-containing protein</fullName>
    </recommendedName>
</protein>
<evidence type="ECO:0000313" key="2">
    <source>
        <dbReference type="EMBL" id="GAA4335572.1"/>
    </source>
</evidence>
<dbReference type="SMART" id="SM00776">
    <property type="entry name" value="NPCBM"/>
    <property type="match status" value="1"/>
</dbReference>
<dbReference type="InterPro" id="IPR013222">
    <property type="entry name" value="Glyco_hyd_98_carb-bd"/>
</dbReference>
<dbReference type="Gene3D" id="2.60.120.1060">
    <property type="entry name" value="NPCBM/NEW2 domain"/>
    <property type="match status" value="1"/>
</dbReference>
<dbReference type="InterPro" id="IPR024079">
    <property type="entry name" value="MetalloPept_cat_dom_sf"/>
</dbReference>
<dbReference type="SUPFAM" id="SSF49785">
    <property type="entry name" value="Galactose-binding domain-like"/>
    <property type="match status" value="1"/>
</dbReference>